<feature type="transmembrane region" description="Helical" evidence="8">
    <location>
        <begin position="371"/>
        <end position="392"/>
    </location>
</feature>
<keyword evidence="11" id="KW-1185">Reference proteome</keyword>
<dbReference type="Gene3D" id="3.40.50.1580">
    <property type="entry name" value="Nucleoside phosphorylase domain"/>
    <property type="match status" value="1"/>
</dbReference>
<dbReference type="SUPFAM" id="SSF53167">
    <property type="entry name" value="Purine and uridine phosphorylases"/>
    <property type="match status" value="1"/>
</dbReference>
<dbReference type="InterPro" id="IPR011268">
    <property type="entry name" value="Purine_phosphorylase"/>
</dbReference>
<evidence type="ECO:0000313" key="10">
    <source>
        <dbReference type="EMBL" id="KAL3821766.1"/>
    </source>
</evidence>
<dbReference type="PANTHER" id="PTHR11904">
    <property type="entry name" value="METHYLTHIOADENOSINE/PURINE NUCLEOSIDE PHOSPHORYLASE"/>
    <property type="match status" value="1"/>
</dbReference>
<dbReference type="InterPro" id="IPR018099">
    <property type="entry name" value="Purine_phosphorylase-2_CS"/>
</dbReference>
<gene>
    <name evidence="10" type="ORF">ACHAXA_000265</name>
</gene>
<organism evidence="10 11">
    <name type="scientific">Cyclostephanos tholiformis</name>
    <dbReference type="NCBI Taxonomy" id="382380"/>
    <lineage>
        <taxon>Eukaryota</taxon>
        <taxon>Sar</taxon>
        <taxon>Stramenopiles</taxon>
        <taxon>Ochrophyta</taxon>
        <taxon>Bacillariophyta</taxon>
        <taxon>Coscinodiscophyceae</taxon>
        <taxon>Thalassiosirophycidae</taxon>
        <taxon>Stephanodiscales</taxon>
        <taxon>Stephanodiscaceae</taxon>
        <taxon>Cyclostephanos</taxon>
    </lineage>
</organism>
<keyword evidence="5" id="KW-0808">Transferase</keyword>
<evidence type="ECO:0000256" key="3">
    <source>
        <dbReference type="ARBA" id="ARBA00011886"/>
    </source>
</evidence>
<dbReference type="NCBIfam" id="NF006054">
    <property type="entry name" value="PRK08202.1"/>
    <property type="match status" value="1"/>
</dbReference>
<feature type="region of interest" description="Disordered" evidence="7">
    <location>
        <begin position="272"/>
        <end position="291"/>
    </location>
</feature>
<reference evidence="10 11" key="1">
    <citation type="submission" date="2024-10" db="EMBL/GenBank/DDBJ databases">
        <title>Updated reference genomes for cyclostephanoid diatoms.</title>
        <authorList>
            <person name="Roberts W.R."/>
            <person name="Alverson A.J."/>
        </authorList>
    </citation>
    <scope>NUCLEOTIDE SEQUENCE [LARGE SCALE GENOMIC DNA]</scope>
    <source>
        <strain evidence="10 11">AJA228-03</strain>
    </source>
</reference>
<dbReference type="EMBL" id="JALLPB020000085">
    <property type="protein sequence ID" value="KAL3821766.1"/>
    <property type="molecule type" value="Genomic_DNA"/>
</dbReference>
<dbReference type="Proteomes" id="UP001530377">
    <property type="component" value="Unassembled WGS sequence"/>
</dbReference>
<protein>
    <recommendedName>
        <fullName evidence="3">purine-nucleoside phosphorylase</fullName>
        <ecNumber evidence="3">2.4.2.1</ecNumber>
    </recommendedName>
    <alternativeName>
        <fullName evidence="6">Inosine-guanosine phosphorylase</fullName>
    </alternativeName>
</protein>
<keyword evidence="8" id="KW-0472">Membrane</keyword>
<evidence type="ECO:0000313" key="11">
    <source>
        <dbReference type="Proteomes" id="UP001530377"/>
    </source>
</evidence>
<dbReference type="InterPro" id="IPR000845">
    <property type="entry name" value="Nucleoside_phosphorylase_d"/>
</dbReference>
<comment type="similarity">
    <text evidence="2">Belongs to the PNP/MTAP phosphorylase family.</text>
</comment>
<dbReference type="EC" id="2.4.2.1" evidence="3"/>
<evidence type="ECO:0000259" key="9">
    <source>
        <dbReference type="Pfam" id="PF01048"/>
    </source>
</evidence>
<dbReference type="AlphaFoldDB" id="A0ABD3SB56"/>
<comment type="caution">
    <text evidence="10">The sequence shown here is derived from an EMBL/GenBank/DDBJ whole genome shotgun (WGS) entry which is preliminary data.</text>
</comment>
<dbReference type="GO" id="GO:0004731">
    <property type="term" value="F:purine-nucleoside phosphorylase activity"/>
    <property type="evidence" value="ECO:0007669"/>
    <property type="project" value="UniProtKB-EC"/>
</dbReference>
<evidence type="ECO:0000256" key="6">
    <source>
        <dbReference type="ARBA" id="ARBA00031036"/>
    </source>
</evidence>
<keyword evidence="4" id="KW-0328">Glycosyltransferase</keyword>
<name>A0ABD3SB56_9STRA</name>
<sequence length="398" mass="42316">MISPTPTTTPSRLDPTHVPYRHAASYILSELRSKSIPTPVIGIICGSGLSGLSDGFDPNSPSITIPYSSIPSFPRHCTVVGHAGELVVGTLNSLPAICFRGRFHSYEGHDMNTVVLPVRTMRCLGVKLVLVTNAAGGLRDEYDVGDVAVIRDHVAIPLLAGKNPLVGMNDDELGMRFPPTSDLYDERLQDIVMDASEILGYRDFLRLNATYAFVSGPQYESKAECAMLRILGVDVVGMSTIPEVVAAHHAGMAVVCLSLITNKVVFADASTEGGEEAEASGDGDGGGQQHAHHDEVLRAVSGRSEQLIKLVGEVVRRIGDAYLPTLADMAPINLETGGRVIGLEEGGGEGTREMRKKERGCSILNLMTPPIVPTHCVVMGGVILAAGVLLGTRMGKRS</sequence>
<evidence type="ECO:0000256" key="2">
    <source>
        <dbReference type="ARBA" id="ARBA00006751"/>
    </source>
</evidence>
<dbReference type="InterPro" id="IPR035994">
    <property type="entry name" value="Nucleoside_phosphorylase_sf"/>
</dbReference>
<dbReference type="CDD" id="cd09009">
    <property type="entry name" value="PNP-EcPNPII_like"/>
    <property type="match status" value="1"/>
</dbReference>
<dbReference type="PROSITE" id="PS01240">
    <property type="entry name" value="PNP_MTAP_2"/>
    <property type="match status" value="1"/>
</dbReference>
<accession>A0ABD3SB56</accession>
<keyword evidence="8" id="KW-0812">Transmembrane</keyword>
<dbReference type="Pfam" id="PF01048">
    <property type="entry name" value="PNP_UDP_1"/>
    <property type="match status" value="1"/>
</dbReference>
<comment type="pathway">
    <text evidence="1">Purine metabolism; purine nucleoside salvage.</text>
</comment>
<dbReference type="NCBIfam" id="TIGR01697">
    <property type="entry name" value="PNPH-PUNA-XAPA"/>
    <property type="match status" value="1"/>
</dbReference>
<evidence type="ECO:0000256" key="8">
    <source>
        <dbReference type="SAM" id="Phobius"/>
    </source>
</evidence>
<evidence type="ECO:0000256" key="1">
    <source>
        <dbReference type="ARBA" id="ARBA00005058"/>
    </source>
</evidence>
<feature type="domain" description="Nucleoside phosphorylase" evidence="9">
    <location>
        <begin position="41"/>
        <end position="272"/>
    </location>
</feature>
<proteinExistence type="inferred from homology"/>
<evidence type="ECO:0000256" key="4">
    <source>
        <dbReference type="ARBA" id="ARBA00022676"/>
    </source>
</evidence>
<keyword evidence="8" id="KW-1133">Transmembrane helix</keyword>
<evidence type="ECO:0000256" key="7">
    <source>
        <dbReference type="SAM" id="MobiDB-lite"/>
    </source>
</evidence>
<evidence type="ECO:0000256" key="5">
    <source>
        <dbReference type="ARBA" id="ARBA00022679"/>
    </source>
</evidence>
<dbReference type="PANTHER" id="PTHR11904:SF9">
    <property type="entry name" value="PURINE NUCLEOSIDE PHOSPHORYLASE-RELATED"/>
    <property type="match status" value="1"/>
</dbReference>